<evidence type="ECO:0000256" key="11">
    <source>
        <dbReference type="ARBA" id="ARBA00023136"/>
    </source>
</evidence>
<dbReference type="PANTHER" id="PTHR21771">
    <property type="entry name" value="MITOCHONDRIA-EATING PROTEIN-RELATED"/>
    <property type="match status" value="1"/>
</dbReference>
<evidence type="ECO:0000256" key="3">
    <source>
        <dbReference type="ARBA" id="ARBA00004496"/>
    </source>
</evidence>
<keyword evidence="7" id="KW-1000">Mitochondrion outer membrane</keyword>
<reference evidence="16" key="1">
    <citation type="submission" date="2018-11" db="EMBL/GenBank/DDBJ databases">
        <authorList>
            <person name="Alioto T."/>
            <person name="Alioto T."/>
        </authorList>
    </citation>
    <scope>NUCLEOTIDE SEQUENCE</scope>
</reference>
<comment type="caution">
    <text evidence="16">The sequence shown here is derived from an EMBL/GenBank/DDBJ whole genome shotgun (WGS) entry which is preliminary data.</text>
</comment>
<name>A0A8B6C8X9_MYTGA</name>
<feature type="coiled-coil region" evidence="13">
    <location>
        <begin position="175"/>
        <end position="212"/>
    </location>
</feature>
<evidence type="ECO:0000256" key="5">
    <source>
        <dbReference type="ARBA" id="ARBA00019863"/>
    </source>
</evidence>
<evidence type="ECO:0000256" key="7">
    <source>
        <dbReference type="ARBA" id="ARBA00022787"/>
    </source>
</evidence>
<feature type="compositionally biased region" description="Basic and acidic residues" evidence="14">
    <location>
        <begin position="35"/>
        <end position="45"/>
    </location>
</feature>
<dbReference type="OrthoDB" id="6092140at2759"/>
<evidence type="ECO:0000256" key="10">
    <source>
        <dbReference type="ARBA" id="ARBA00023128"/>
    </source>
</evidence>
<gene>
    <name evidence="16" type="ORF">MGAL_10B012235</name>
</gene>
<evidence type="ECO:0000256" key="2">
    <source>
        <dbReference type="ARBA" id="ARBA00004305"/>
    </source>
</evidence>
<proteinExistence type="inferred from homology"/>
<evidence type="ECO:0000256" key="14">
    <source>
        <dbReference type="SAM" id="MobiDB-lite"/>
    </source>
</evidence>
<dbReference type="PANTHER" id="PTHR21771:SF0">
    <property type="entry name" value="MITOCHONDRIA-EATING PROTEIN"/>
    <property type="match status" value="1"/>
</dbReference>
<dbReference type="EMBL" id="UYJE01001399">
    <property type="protein sequence ID" value="VDI01874.1"/>
    <property type="molecule type" value="Genomic_DNA"/>
</dbReference>
<evidence type="ECO:0000256" key="12">
    <source>
        <dbReference type="ARBA" id="ARBA00032687"/>
    </source>
</evidence>
<feature type="compositionally biased region" description="Basic and acidic residues" evidence="14">
    <location>
        <begin position="63"/>
        <end position="73"/>
    </location>
</feature>
<keyword evidence="11" id="KW-0472">Membrane</keyword>
<dbReference type="GO" id="GO:0035695">
    <property type="term" value="P:mitophagy by internal vacuole formation"/>
    <property type="evidence" value="ECO:0007669"/>
    <property type="project" value="TreeGrafter"/>
</dbReference>
<evidence type="ECO:0000259" key="15">
    <source>
        <dbReference type="Pfam" id="PF16026"/>
    </source>
</evidence>
<feature type="domain" description="Mitochondria-eating protein C-terminal" evidence="15">
    <location>
        <begin position="230"/>
        <end position="429"/>
    </location>
</feature>
<evidence type="ECO:0000256" key="9">
    <source>
        <dbReference type="ARBA" id="ARBA00023121"/>
    </source>
</evidence>
<keyword evidence="10" id="KW-0496">Mitochondrion</keyword>
<keyword evidence="9" id="KW-0446">Lipid-binding</keyword>
<feature type="compositionally biased region" description="Polar residues" evidence="14">
    <location>
        <begin position="46"/>
        <end position="62"/>
    </location>
</feature>
<evidence type="ECO:0000313" key="17">
    <source>
        <dbReference type="Proteomes" id="UP000596742"/>
    </source>
</evidence>
<evidence type="ECO:0000256" key="1">
    <source>
        <dbReference type="ARBA" id="ARBA00004294"/>
    </source>
</evidence>
<dbReference type="Proteomes" id="UP000596742">
    <property type="component" value="Unassembled WGS sequence"/>
</dbReference>
<dbReference type="InterPro" id="IPR026169">
    <property type="entry name" value="MIEAP"/>
</dbReference>
<dbReference type="GO" id="GO:0035694">
    <property type="term" value="P:mitochondrial protein catabolic process"/>
    <property type="evidence" value="ECO:0007669"/>
    <property type="project" value="InterPro"/>
</dbReference>
<keyword evidence="6" id="KW-0963">Cytoplasm</keyword>
<dbReference type="GO" id="GO:0005741">
    <property type="term" value="C:mitochondrial outer membrane"/>
    <property type="evidence" value="ECO:0007669"/>
    <property type="project" value="UniProtKB-SubCell"/>
</dbReference>
<dbReference type="GO" id="GO:0005759">
    <property type="term" value="C:mitochondrial matrix"/>
    <property type="evidence" value="ECO:0007669"/>
    <property type="project" value="UniProtKB-SubCell"/>
</dbReference>
<sequence length="432" mass="49361">MEKVQPISFGKALNYHLNNAQFISDNIKTTIDNNGEIRDSGKGTENKTTSNVNTTKIKNQQKQPKDEKERRATEVTNTPDKSHDNLTDTIKKLDQILTFIANENNTLNHQQSVKDRKLIHVLNTTKKATSYARNSIENVEMEGKRFDVEHIEEFADISPFYQDILYLVTNVESLKKKDDNNLQEINQTKKQLEEAKNECETLQHRLSKMAGARLTDGNPNITNLGDPNRPMKIGETYSELYDNEWTDTMDFCIQKFGKSSSEDTIIQHLFKTIVGCNKFCEEKSAVMLKAGKENLETAVTTLMIVSSEAEVIKQAMDIRKMAAESTSDQLLESIRKSKKEITTTYFKTMDKKILELIMSTSFFTKCFKLCWKMVVQDPPMFLDEGPQKDKAFDKNVFREYTSSGTKVVFTVWPALYLHKNGALLVKGVVKVK</sequence>
<evidence type="ECO:0000256" key="6">
    <source>
        <dbReference type="ARBA" id="ARBA00022490"/>
    </source>
</evidence>
<protein>
    <recommendedName>
        <fullName evidence="5">Mitochondria-eating protein</fullName>
    </recommendedName>
    <alternativeName>
        <fullName evidence="12">Spermatogenesis-associated protein 18</fullName>
    </alternativeName>
</protein>
<keyword evidence="8 13" id="KW-0175">Coiled coil</keyword>
<evidence type="ECO:0000256" key="8">
    <source>
        <dbReference type="ARBA" id="ARBA00023054"/>
    </source>
</evidence>
<dbReference type="InterPro" id="IPR031981">
    <property type="entry name" value="MIEAP_C"/>
</dbReference>
<comment type="subcellular location">
    <subcellularLocation>
        <location evidence="3">Cytoplasm</location>
    </subcellularLocation>
    <subcellularLocation>
        <location evidence="2">Mitochondrion matrix</location>
    </subcellularLocation>
    <subcellularLocation>
        <location evidence="1">Mitochondrion outer membrane</location>
    </subcellularLocation>
</comment>
<comment type="similarity">
    <text evidence="4">Belongs to the MIEAP family.</text>
</comment>
<keyword evidence="17" id="KW-1185">Reference proteome</keyword>
<feature type="region of interest" description="Disordered" evidence="14">
    <location>
        <begin position="34"/>
        <end position="85"/>
    </location>
</feature>
<evidence type="ECO:0000256" key="13">
    <source>
        <dbReference type="SAM" id="Coils"/>
    </source>
</evidence>
<evidence type="ECO:0000256" key="4">
    <source>
        <dbReference type="ARBA" id="ARBA00008233"/>
    </source>
</evidence>
<organism evidence="16 17">
    <name type="scientific">Mytilus galloprovincialis</name>
    <name type="common">Mediterranean mussel</name>
    <dbReference type="NCBI Taxonomy" id="29158"/>
    <lineage>
        <taxon>Eukaryota</taxon>
        <taxon>Metazoa</taxon>
        <taxon>Spiralia</taxon>
        <taxon>Lophotrochozoa</taxon>
        <taxon>Mollusca</taxon>
        <taxon>Bivalvia</taxon>
        <taxon>Autobranchia</taxon>
        <taxon>Pteriomorphia</taxon>
        <taxon>Mytilida</taxon>
        <taxon>Mytiloidea</taxon>
        <taxon>Mytilidae</taxon>
        <taxon>Mytilinae</taxon>
        <taxon>Mytilus</taxon>
    </lineage>
</organism>
<dbReference type="AlphaFoldDB" id="A0A8B6C8X9"/>
<dbReference type="GO" id="GO:0008289">
    <property type="term" value="F:lipid binding"/>
    <property type="evidence" value="ECO:0007669"/>
    <property type="project" value="UniProtKB-KW"/>
</dbReference>
<dbReference type="Pfam" id="PF16026">
    <property type="entry name" value="MIEAP"/>
    <property type="match status" value="1"/>
</dbReference>
<accession>A0A8B6C8X9</accession>
<evidence type="ECO:0000313" key="16">
    <source>
        <dbReference type="EMBL" id="VDI01874.1"/>
    </source>
</evidence>